<protein>
    <submittedName>
        <fullName evidence="3">UDP-N-acetylglucosamine 2-epimerase</fullName>
    </submittedName>
</protein>
<feature type="domain" description="UDP-N-acetylglucosamine 2-epimerase" evidence="2">
    <location>
        <begin position="28"/>
        <end position="360"/>
    </location>
</feature>
<evidence type="ECO:0000313" key="4">
    <source>
        <dbReference type="Proteomes" id="UP000007581"/>
    </source>
</evidence>
<evidence type="ECO:0000256" key="1">
    <source>
        <dbReference type="RuleBase" id="RU003513"/>
    </source>
</evidence>
<proteinExistence type="inferred from homology"/>
<evidence type="ECO:0000313" key="3">
    <source>
        <dbReference type="EMBL" id="AFE54181.1"/>
    </source>
</evidence>
<dbReference type="NCBIfam" id="TIGR00236">
    <property type="entry name" value="wecB"/>
    <property type="match status" value="1"/>
</dbReference>
<dbReference type="Gene3D" id="3.40.50.2000">
    <property type="entry name" value="Glycogen Phosphorylase B"/>
    <property type="match status" value="2"/>
</dbReference>
<keyword evidence="4" id="KW-1185">Reference proteome</keyword>
<name>A0ABM5MU76_RICTP</name>
<dbReference type="SUPFAM" id="SSF53756">
    <property type="entry name" value="UDP-Glycosyltransferase/glycogen phosphorylase"/>
    <property type="match status" value="1"/>
</dbReference>
<dbReference type="CDD" id="cd03786">
    <property type="entry name" value="GTB_UDP-GlcNAc_2-Epimerase"/>
    <property type="match status" value="1"/>
</dbReference>
<dbReference type="RefSeq" id="WP_011190788.1">
    <property type="nucleotide sequence ID" value="NC_017066.1"/>
</dbReference>
<reference evidence="3" key="1">
    <citation type="submission" date="2012-03" db="EMBL/GenBank/DDBJ databases">
        <authorList>
            <person name="Johnson S.L."/>
            <person name="Sims D."/>
            <person name="Han S."/>
            <person name="Bruce D.C."/>
            <person name="Dasch G.A."/>
        </authorList>
    </citation>
    <scope>NUCLEOTIDE SEQUENCE [LARGE SCALE GENOMIC DNA]</scope>
    <source>
        <strain evidence="3">TH1527</strain>
    </source>
</reference>
<dbReference type="PANTHER" id="PTHR43174:SF1">
    <property type="entry name" value="UDP-N-ACETYLGLUCOSAMINE 2-EPIMERASE"/>
    <property type="match status" value="1"/>
</dbReference>
<dbReference type="InterPro" id="IPR003331">
    <property type="entry name" value="UDP_GlcNAc_Epimerase_2_dom"/>
</dbReference>
<gene>
    <name evidence="3" type="ORF">RTTH1527_01580</name>
</gene>
<evidence type="ECO:0000259" key="2">
    <source>
        <dbReference type="Pfam" id="PF02350"/>
    </source>
</evidence>
<dbReference type="Pfam" id="PF02350">
    <property type="entry name" value="Epimerase_2"/>
    <property type="match status" value="1"/>
</dbReference>
<comment type="similarity">
    <text evidence="1">Belongs to the UDP-N-acetylglucosamine 2-epimerase family.</text>
</comment>
<dbReference type="Proteomes" id="UP000007581">
    <property type="component" value="Chromosome"/>
</dbReference>
<keyword evidence="1" id="KW-0413">Isomerase</keyword>
<sequence>MLKVMTILGTRPELIKMCLVISEFDKYTNHILVHTGQNYAYELNQVFFDDMGIRKPDYFLEIASDNTAKSIGIVIEKVDEVLEKEKPEAVLFYGDTNSCLSAIAAKRRKIPIFHMEAGNRCFDQRVPEEINRKIIDHISDVNITLTEHARRYLISEGLPPERIFKSGSHMPEVLNHFMHKILKSDILEKLLLKANQYFLVSSHREENVDIKDNLQELLSSLQILIQEYNFPIIFSTHPRTKKRLKDLECFQSLEDKIRFLPPFSFTDYVKLQINAFCILSDSGTLTEEASILNLPALNIRAAHERPEGMDAGALIMSGFKAERILQSVKVITAQHKNNKCFRDIVSDYAEASVVSKKILRIVLSYVDYINRTVWFK</sequence>
<accession>A0ABM5MU76</accession>
<dbReference type="EMBL" id="CP003397">
    <property type="protein sequence ID" value="AFE54181.1"/>
    <property type="molecule type" value="Genomic_DNA"/>
</dbReference>
<dbReference type="InterPro" id="IPR029767">
    <property type="entry name" value="WecB-like"/>
</dbReference>
<dbReference type="PANTHER" id="PTHR43174">
    <property type="entry name" value="UDP-N-ACETYLGLUCOSAMINE 2-EPIMERASE"/>
    <property type="match status" value="1"/>
</dbReference>
<organism evidence="3 4">
    <name type="scientific">Rickettsia typhi str. TH1527</name>
    <dbReference type="NCBI Taxonomy" id="1003201"/>
    <lineage>
        <taxon>Bacteria</taxon>
        <taxon>Pseudomonadati</taxon>
        <taxon>Pseudomonadota</taxon>
        <taxon>Alphaproteobacteria</taxon>
        <taxon>Rickettsiales</taxon>
        <taxon>Rickettsiaceae</taxon>
        <taxon>Rickettsieae</taxon>
        <taxon>Rickettsia</taxon>
        <taxon>typhus group</taxon>
    </lineage>
</organism>